<sequence length="195" mass="22676">MTQEIEIEFKNLLTKEEYDLILNDYFTDLLDFYTQKNVYYDTASYELKGAKCALRIRLKDNMAEFTLKSPHEGHHKELNIPLSQKEAEDLISSQSISIPIQISAFLKADYQLDIDHVLKIAELTTKRIEKDYKECLIVLDKSWYSNTVDYELEVEAPSIALGKEVFSSILNQYDIPERETLNKIARARNAIKDVE</sequence>
<comment type="caution">
    <text evidence="2">The sequence shown here is derived from an EMBL/GenBank/DDBJ whole genome shotgun (WGS) entry which is preliminary data.</text>
</comment>
<dbReference type="EMBL" id="PVTO01000002">
    <property type="protein sequence ID" value="PRY83985.1"/>
    <property type="molecule type" value="Genomic_DNA"/>
</dbReference>
<protein>
    <submittedName>
        <fullName evidence="2">Uncharacterized protein YjbK</fullName>
    </submittedName>
</protein>
<dbReference type="InterPro" id="IPR023577">
    <property type="entry name" value="CYTH_domain"/>
</dbReference>
<dbReference type="Pfam" id="PF01928">
    <property type="entry name" value="CYTH"/>
    <property type="match status" value="1"/>
</dbReference>
<dbReference type="SUPFAM" id="SSF55154">
    <property type="entry name" value="CYTH-like phosphatases"/>
    <property type="match status" value="1"/>
</dbReference>
<feature type="domain" description="CYTH" evidence="1">
    <location>
        <begin position="4"/>
        <end position="194"/>
    </location>
</feature>
<dbReference type="InterPro" id="IPR009195">
    <property type="entry name" value="Uncharacterised_YjbK"/>
</dbReference>
<dbReference type="SMART" id="SM01118">
    <property type="entry name" value="CYTH"/>
    <property type="match status" value="1"/>
</dbReference>
<proteinExistence type="predicted"/>
<dbReference type="Proteomes" id="UP000238205">
    <property type="component" value="Unassembled WGS sequence"/>
</dbReference>
<name>A0A2T0WBA2_9LACT</name>
<dbReference type="Gene3D" id="2.40.320.10">
    <property type="entry name" value="Hypothetical Protein Pfu-838710-001"/>
    <property type="match status" value="1"/>
</dbReference>
<accession>A0A2T0WBA2</accession>
<gene>
    <name evidence="2" type="ORF">CLV38_102172</name>
</gene>
<dbReference type="RefSeq" id="WP_106190741.1">
    <property type="nucleotide sequence ID" value="NZ_PVTO01000002.1"/>
</dbReference>
<organism evidence="2 3">
    <name type="scientific">Alkalibacterium olivapovliticus</name>
    <dbReference type="NCBI Taxonomy" id="99907"/>
    <lineage>
        <taxon>Bacteria</taxon>
        <taxon>Bacillati</taxon>
        <taxon>Bacillota</taxon>
        <taxon>Bacilli</taxon>
        <taxon>Lactobacillales</taxon>
        <taxon>Carnobacteriaceae</taxon>
        <taxon>Alkalibacterium</taxon>
    </lineage>
</organism>
<dbReference type="InterPro" id="IPR033469">
    <property type="entry name" value="CYTH-like_dom_sf"/>
</dbReference>
<dbReference type="OrthoDB" id="384378at2"/>
<evidence type="ECO:0000313" key="2">
    <source>
        <dbReference type="EMBL" id="PRY83985.1"/>
    </source>
</evidence>
<dbReference type="PIRSF" id="PIRSF012526">
    <property type="entry name" value="CYTH_UCP012526"/>
    <property type="match status" value="1"/>
</dbReference>
<evidence type="ECO:0000313" key="3">
    <source>
        <dbReference type="Proteomes" id="UP000238205"/>
    </source>
</evidence>
<dbReference type="PROSITE" id="PS51707">
    <property type="entry name" value="CYTH"/>
    <property type="match status" value="1"/>
</dbReference>
<keyword evidence="3" id="KW-1185">Reference proteome</keyword>
<reference evidence="2 3" key="1">
    <citation type="submission" date="2018-03" db="EMBL/GenBank/DDBJ databases">
        <title>Genomic Encyclopedia of Archaeal and Bacterial Type Strains, Phase II (KMG-II): from individual species to whole genera.</title>
        <authorList>
            <person name="Goeker M."/>
        </authorList>
    </citation>
    <scope>NUCLEOTIDE SEQUENCE [LARGE SCALE GENOMIC DNA]</scope>
    <source>
        <strain evidence="2 3">DSM 13175</strain>
    </source>
</reference>
<dbReference type="CDD" id="cd07762">
    <property type="entry name" value="CYTH-like_Pase_1"/>
    <property type="match status" value="1"/>
</dbReference>
<evidence type="ECO:0000259" key="1">
    <source>
        <dbReference type="PROSITE" id="PS51707"/>
    </source>
</evidence>
<dbReference type="AlphaFoldDB" id="A0A2T0WBA2"/>